<dbReference type="EMBL" id="PNBA02000004">
    <property type="protein sequence ID" value="KAG6427219.1"/>
    <property type="molecule type" value="Genomic_DNA"/>
</dbReference>
<dbReference type="Pfam" id="PF20431">
    <property type="entry name" value="E_motif"/>
    <property type="match status" value="1"/>
</dbReference>
<dbReference type="Pfam" id="PF01535">
    <property type="entry name" value="PPR"/>
    <property type="match status" value="4"/>
</dbReference>
<dbReference type="GO" id="GO:0003723">
    <property type="term" value="F:RNA binding"/>
    <property type="evidence" value="ECO:0007669"/>
    <property type="project" value="InterPro"/>
</dbReference>
<keyword evidence="1" id="KW-0677">Repeat</keyword>
<dbReference type="PANTHER" id="PTHR47926">
    <property type="entry name" value="PENTATRICOPEPTIDE REPEAT-CONTAINING PROTEIN"/>
    <property type="match status" value="1"/>
</dbReference>
<dbReference type="InterPro" id="IPR002885">
    <property type="entry name" value="PPR_rpt"/>
</dbReference>
<dbReference type="InterPro" id="IPR046848">
    <property type="entry name" value="E_motif"/>
</dbReference>
<dbReference type="SUPFAM" id="SSF48452">
    <property type="entry name" value="TPR-like"/>
    <property type="match status" value="1"/>
</dbReference>
<protein>
    <submittedName>
        <fullName evidence="3">Uncharacterized protein</fullName>
    </submittedName>
</protein>
<dbReference type="PROSITE" id="PS51375">
    <property type="entry name" value="PPR"/>
    <property type="match status" value="3"/>
</dbReference>
<name>A0A8X8Y925_SALSN</name>
<dbReference type="GO" id="GO:0009451">
    <property type="term" value="P:RNA modification"/>
    <property type="evidence" value="ECO:0007669"/>
    <property type="project" value="InterPro"/>
</dbReference>
<feature type="repeat" description="PPR" evidence="2">
    <location>
        <begin position="147"/>
        <end position="177"/>
    </location>
</feature>
<dbReference type="Proteomes" id="UP000298416">
    <property type="component" value="Unassembled WGS sequence"/>
</dbReference>
<reference evidence="3" key="1">
    <citation type="submission" date="2018-01" db="EMBL/GenBank/DDBJ databases">
        <authorList>
            <person name="Mao J.F."/>
        </authorList>
    </citation>
    <scope>NUCLEOTIDE SEQUENCE</scope>
    <source>
        <strain evidence="3">Huo1</strain>
        <tissue evidence="3">Leaf</tissue>
    </source>
</reference>
<sequence length="514" mass="57780">MNQLKQFHAHSLRIGTDFAKDLITRLIEIPNLNYAHKVLDSFPHPTLSLYNKLIQAHSSHGPHSRCLSLYAQLLHRSLLPTPHSFTLLFVACAKLSSRSFGQMIHAHFLKFGLDHDAYALTALVDMYAKMGLLLFARKVFDEMYAKDVPTWNSLISGYARRGDLDEALRCFLAMPSRNVISWTALVSGYSQNGRYREALEMYLEMEREGIVRPNHVTIASVLPACANLGALEVGQRIEAYARANGYIRNAFVCNAVLELYARCGVIEKAMQLFDEIGGGRNLCSWNSMIMGLAVHGRCQGALDLFTQMLREGITPDDVTFVGVILACTHGGMVEKGRELFNAMEQKFLITPKLEHYGCMVDLLGRAGLMQEAYELIMAMPMKPDSVVWGALLGACSFHGNVKFAERAAEELFKLEPWNPGNYVILSNIYAKANKWNEVAKLRKFMKGSNTSKAAGHSFIEEGGRLHKFLVEDKCHSRSSEIFTVLDFVTAEMRLPRKTDFLDSIIDEIRFMESS</sequence>
<dbReference type="Pfam" id="PF13041">
    <property type="entry name" value="PPR_2"/>
    <property type="match status" value="2"/>
</dbReference>
<accession>A0A8X8Y925</accession>
<organism evidence="3">
    <name type="scientific">Salvia splendens</name>
    <name type="common">Scarlet sage</name>
    <dbReference type="NCBI Taxonomy" id="180675"/>
    <lineage>
        <taxon>Eukaryota</taxon>
        <taxon>Viridiplantae</taxon>
        <taxon>Streptophyta</taxon>
        <taxon>Embryophyta</taxon>
        <taxon>Tracheophyta</taxon>
        <taxon>Spermatophyta</taxon>
        <taxon>Magnoliopsida</taxon>
        <taxon>eudicotyledons</taxon>
        <taxon>Gunneridae</taxon>
        <taxon>Pentapetalae</taxon>
        <taxon>asterids</taxon>
        <taxon>lamiids</taxon>
        <taxon>Lamiales</taxon>
        <taxon>Lamiaceae</taxon>
        <taxon>Nepetoideae</taxon>
        <taxon>Mentheae</taxon>
        <taxon>Salviinae</taxon>
        <taxon>Salvia</taxon>
        <taxon>Salvia subgen. Calosphace</taxon>
        <taxon>core Calosphace</taxon>
    </lineage>
</organism>
<dbReference type="InterPro" id="IPR011990">
    <property type="entry name" value="TPR-like_helical_dom_sf"/>
</dbReference>
<dbReference type="PANTHER" id="PTHR47926:SF540">
    <property type="entry name" value="PENTATRICOPEPTIDE REPEAT-CONTAINING PROTEIN"/>
    <property type="match status" value="1"/>
</dbReference>
<dbReference type="NCBIfam" id="TIGR00756">
    <property type="entry name" value="PPR"/>
    <property type="match status" value="3"/>
</dbReference>
<dbReference type="OrthoDB" id="185373at2759"/>
<evidence type="ECO:0000256" key="1">
    <source>
        <dbReference type="ARBA" id="ARBA00022737"/>
    </source>
</evidence>
<dbReference type="FunFam" id="1.25.40.10:FF:000184">
    <property type="entry name" value="Pentatricopeptide repeat-containing protein, chloroplastic"/>
    <property type="match status" value="1"/>
</dbReference>
<dbReference type="AlphaFoldDB" id="A0A8X8Y925"/>
<keyword evidence="4" id="KW-1185">Reference proteome</keyword>
<dbReference type="Pfam" id="PF12854">
    <property type="entry name" value="PPR_1"/>
    <property type="match status" value="1"/>
</dbReference>
<dbReference type="InterPro" id="IPR046960">
    <property type="entry name" value="PPR_At4g14850-like_plant"/>
</dbReference>
<feature type="repeat" description="PPR" evidence="2">
    <location>
        <begin position="178"/>
        <end position="212"/>
    </location>
</feature>
<evidence type="ECO:0000313" key="4">
    <source>
        <dbReference type="Proteomes" id="UP000298416"/>
    </source>
</evidence>
<proteinExistence type="predicted"/>
<feature type="repeat" description="PPR" evidence="2">
    <location>
        <begin position="281"/>
        <end position="315"/>
    </location>
</feature>
<evidence type="ECO:0000256" key="2">
    <source>
        <dbReference type="PROSITE-ProRule" id="PRU00708"/>
    </source>
</evidence>
<reference evidence="3" key="2">
    <citation type="submission" date="2020-08" db="EMBL/GenBank/DDBJ databases">
        <title>Plant Genome Project.</title>
        <authorList>
            <person name="Zhang R.-G."/>
        </authorList>
    </citation>
    <scope>NUCLEOTIDE SEQUENCE</scope>
    <source>
        <strain evidence="3">Huo1</strain>
        <tissue evidence="3">Leaf</tissue>
    </source>
</reference>
<dbReference type="Gene3D" id="1.25.40.10">
    <property type="entry name" value="Tetratricopeptide repeat domain"/>
    <property type="match status" value="2"/>
</dbReference>
<gene>
    <name evidence="3" type="ORF">SASPL_111461</name>
</gene>
<evidence type="ECO:0000313" key="3">
    <source>
        <dbReference type="EMBL" id="KAG6427219.1"/>
    </source>
</evidence>
<dbReference type="FunFam" id="1.25.40.10:FF:000348">
    <property type="entry name" value="Pentatricopeptide repeat-containing protein chloroplastic"/>
    <property type="match status" value="1"/>
</dbReference>
<comment type="caution">
    <text evidence="3">The sequence shown here is derived from an EMBL/GenBank/DDBJ whole genome shotgun (WGS) entry which is preliminary data.</text>
</comment>